<comment type="caution">
    <text evidence="2">The sequence shown here is derived from an EMBL/GenBank/DDBJ whole genome shotgun (WGS) entry which is preliminary data.</text>
</comment>
<feature type="non-terminal residue" evidence="2">
    <location>
        <position position="1"/>
    </location>
</feature>
<dbReference type="EMBL" id="JASOPU010000163">
    <property type="protein sequence ID" value="MDK7294108.1"/>
    <property type="molecule type" value="Genomic_DNA"/>
</dbReference>
<gene>
    <name evidence="2" type="ORF">QP487_11880</name>
</gene>
<evidence type="ECO:0000256" key="1">
    <source>
        <dbReference type="SAM" id="MobiDB-lite"/>
    </source>
</evidence>
<dbReference type="RefSeq" id="WP_285362543.1">
    <property type="nucleotide sequence ID" value="NZ_JASOPU010000163.1"/>
</dbReference>
<evidence type="ECO:0008006" key="4">
    <source>
        <dbReference type="Google" id="ProtNLM"/>
    </source>
</evidence>
<evidence type="ECO:0000313" key="3">
    <source>
        <dbReference type="Proteomes" id="UP001237917"/>
    </source>
</evidence>
<accession>A0AAW6YKU3</accession>
<dbReference type="AlphaFoldDB" id="A0AAW6YKU3"/>
<evidence type="ECO:0000313" key="2">
    <source>
        <dbReference type="EMBL" id="MDK7294108.1"/>
    </source>
</evidence>
<protein>
    <recommendedName>
        <fullName evidence="4">Fe/B12 periplasmic-binding domain-containing protein</fullName>
    </recommendedName>
</protein>
<reference evidence="2" key="1">
    <citation type="submission" date="2023-05" db="EMBL/GenBank/DDBJ databases">
        <title>Cataloging the Phylogenetic Diversity of Human Bladder Bacteria.</title>
        <authorList>
            <person name="Du J."/>
        </authorList>
    </citation>
    <scope>NUCLEOTIDE SEQUENCE</scope>
    <source>
        <strain evidence="2">UMB0765</strain>
    </source>
</reference>
<dbReference type="Proteomes" id="UP001237917">
    <property type="component" value="Unassembled WGS sequence"/>
</dbReference>
<name>A0AAW6YKU3_9STRE</name>
<feature type="region of interest" description="Disordered" evidence="1">
    <location>
        <begin position="1"/>
        <end position="20"/>
    </location>
</feature>
<dbReference type="Gene3D" id="3.40.50.1980">
    <property type="entry name" value="Nitrogenase molybdenum iron protein domain"/>
    <property type="match status" value="1"/>
</dbReference>
<sequence>SNVFNLKNKGTADENTSQEQIEAELQKPIWQETKAGKNNHIIFLTSNDISINGGLGLADDLATVKKALLGED</sequence>
<dbReference type="SUPFAM" id="SSF53807">
    <property type="entry name" value="Helical backbone' metal receptor"/>
    <property type="match status" value="1"/>
</dbReference>
<organism evidence="2 3">
    <name type="scientific">Streptococcus pasteurianus</name>
    <dbReference type="NCBI Taxonomy" id="197614"/>
    <lineage>
        <taxon>Bacteria</taxon>
        <taxon>Bacillati</taxon>
        <taxon>Bacillota</taxon>
        <taxon>Bacilli</taxon>
        <taxon>Lactobacillales</taxon>
        <taxon>Streptococcaceae</taxon>
        <taxon>Streptococcus</taxon>
    </lineage>
</organism>
<proteinExistence type="predicted"/>